<dbReference type="AlphaFoldDB" id="A0A1I8BY65"/>
<proteinExistence type="predicted"/>
<feature type="coiled-coil region" evidence="1">
    <location>
        <begin position="111"/>
        <end position="142"/>
    </location>
</feature>
<dbReference type="Proteomes" id="UP000095281">
    <property type="component" value="Unplaced"/>
</dbReference>
<name>A0A1I8BY65_MELHA</name>
<keyword evidence="2" id="KW-1185">Reference proteome</keyword>
<dbReference type="WBParaSite" id="MhA1_Contig722.frz3.gene4">
    <property type="protein sequence ID" value="MhA1_Contig722.frz3.gene4"/>
    <property type="gene ID" value="MhA1_Contig722.frz3.gene4"/>
</dbReference>
<evidence type="ECO:0000256" key="1">
    <source>
        <dbReference type="SAM" id="Coils"/>
    </source>
</evidence>
<evidence type="ECO:0000313" key="2">
    <source>
        <dbReference type="Proteomes" id="UP000095281"/>
    </source>
</evidence>
<keyword evidence="1" id="KW-0175">Coiled coil</keyword>
<protein>
    <submittedName>
        <fullName evidence="3">THO complex subunit 7 homolog</fullName>
    </submittedName>
</protein>
<evidence type="ECO:0000313" key="3">
    <source>
        <dbReference type="WBParaSite" id="MhA1_Contig722.frz3.gene4"/>
    </source>
</evidence>
<reference evidence="3" key="1">
    <citation type="submission" date="2016-11" db="UniProtKB">
        <authorList>
            <consortium name="WormBaseParasite"/>
        </authorList>
    </citation>
    <scope>IDENTIFICATION</scope>
</reference>
<organism evidence="2 3">
    <name type="scientific">Meloidogyne hapla</name>
    <name type="common">Root-knot nematode worm</name>
    <dbReference type="NCBI Taxonomy" id="6305"/>
    <lineage>
        <taxon>Eukaryota</taxon>
        <taxon>Metazoa</taxon>
        <taxon>Ecdysozoa</taxon>
        <taxon>Nematoda</taxon>
        <taxon>Chromadorea</taxon>
        <taxon>Rhabditida</taxon>
        <taxon>Tylenchina</taxon>
        <taxon>Tylenchomorpha</taxon>
        <taxon>Tylenchoidea</taxon>
        <taxon>Meloidogynidae</taxon>
        <taxon>Meloidogyninae</taxon>
        <taxon>Meloidogyne</taxon>
    </lineage>
</organism>
<sequence length="145" mass="16825">MDRLLKFEGDLVDEICASLLGEDHLISDVKKHLNLSLDEQHAKEMRKASLKHFYSLSKKSMLQAGDEYNVFEEKLARLNEQIDNPCSSSSSDVDLDQSFNEVTWPVRRPLLLEYQKKLQDYRDKLKAELNEEELVLSKIVDRVGK</sequence>
<accession>A0A1I8BY65</accession>